<dbReference type="SUPFAM" id="SSF47384">
    <property type="entry name" value="Homodimeric domain of signal transducing histidine kinase"/>
    <property type="match status" value="1"/>
</dbReference>
<dbReference type="Gene3D" id="1.10.287.130">
    <property type="match status" value="1"/>
</dbReference>
<dbReference type="Gene3D" id="3.30.565.10">
    <property type="entry name" value="Histidine kinase-like ATPase, C-terminal domain"/>
    <property type="match status" value="1"/>
</dbReference>
<evidence type="ECO:0000256" key="5">
    <source>
        <dbReference type="ARBA" id="ARBA00022777"/>
    </source>
</evidence>
<feature type="transmembrane region" description="Helical" evidence="6">
    <location>
        <begin position="288"/>
        <end position="308"/>
    </location>
</feature>
<keyword evidence="6" id="KW-0812">Transmembrane</keyword>
<dbReference type="EMBL" id="AP022853">
    <property type="protein sequence ID" value="BCB26823.1"/>
    <property type="molecule type" value="Genomic_DNA"/>
</dbReference>
<dbReference type="InterPro" id="IPR035965">
    <property type="entry name" value="PAS-like_dom_sf"/>
</dbReference>
<reference evidence="11" key="1">
    <citation type="submission" date="2020-03" db="EMBL/GenBank/DDBJ databases">
        <title>Complete genome sequence of sulfur-oxidizing bacterium skT11.</title>
        <authorList>
            <person name="Kanda M."/>
            <person name="Kojima H."/>
            <person name="Fukui M."/>
        </authorList>
    </citation>
    <scope>NUCLEOTIDE SEQUENCE [LARGE SCALE GENOMIC DNA]</scope>
    <source>
        <strain evidence="11">skT11</strain>
    </source>
</reference>
<keyword evidence="6" id="KW-1133">Transmembrane helix</keyword>
<dbReference type="InterPro" id="IPR052162">
    <property type="entry name" value="Sensor_kinase/Photoreceptor"/>
</dbReference>
<evidence type="ECO:0000256" key="1">
    <source>
        <dbReference type="ARBA" id="ARBA00000085"/>
    </source>
</evidence>
<dbReference type="PANTHER" id="PTHR43304">
    <property type="entry name" value="PHYTOCHROME-LIKE PROTEIN CPH1"/>
    <property type="match status" value="1"/>
</dbReference>
<dbReference type="SMART" id="SM00387">
    <property type="entry name" value="HATPase_c"/>
    <property type="match status" value="1"/>
</dbReference>
<dbReference type="Pfam" id="PF22588">
    <property type="entry name" value="dCache_1_like"/>
    <property type="match status" value="1"/>
</dbReference>
<keyword evidence="11" id="KW-1185">Reference proteome</keyword>
<feature type="domain" description="PAC" evidence="9">
    <location>
        <begin position="528"/>
        <end position="580"/>
    </location>
</feature>
<dbReference type="SMART" id="SM00086">
    <property type="entry name" value="PAC"/>
    <property type="match status" value="2"/>
</dbReference>
<dbReference type="KEGG" id="slac:SKTS_17090"/>
<accession>A0A6F8VAF4</accession>
<keyword evidence="3" id="KW-0597">Phosphoprotein</keyword>
<dbReference type="PROSITE" id="PS50109">
    <property type="entry name" value="HIS_KIN"/>
    <property type="match status" value="1"/>
</dbReference>
<dbReference type="CDD" id="cd00075">
    <property type="entry name" value="HATPase"/>
    <property type="match status" value="1"/>
</dbReference>
<dbReference type="InterPro" id="IPR036097">
    <property type="entry name" value="HisK_dim/P_sf"/>
</dbReference>
<comment type="catalytic activity">
    <reaction evidence="1">
        <text>ATP + protein L-histidine = ADP + protein N-phospho-L-histidine.</text>
        <dbReference type="EC" id="2.7.13.3"/>
    </reaction>
</comment>
<evidence type="ECO:0000259" key="7">
    <source>
        <dbReference type="PROSITE" id="PS50109"/>
    </source>
</evidence>
<dbReference type="InterPro" id="IPR013655">
    <property type="entry name" value="PAS_fold_3"/>
</dbReference>
<dbReference type="NCBIfam" id="TIGR00229">
    <property type="entry name" value="sensory_box"/>
    <property type="match status" value="1"/>
</dbReference>
<dbReference type="Pfam" id="PF08447">
    <property type="entry name" value="PAS_3"/>
    <property type="match status" value="2"/>
</dbReference>
<dbReference type="Gene3D" id="3.30.450.20">
    <property type="entry name" value="PAS domain"/>
    <property type="match status" value="4"/>
</dbReference>
<evidence type="ECO:0000256" key="6">
    <source>
        <dbReference type="SAM" id="Phobius"/>
    </source>
</evidence>
<dbReference type="CDD" id="cd00130">
    <property type="entry name" value="PAS"/>
    <property type="match status" value="2"/>
</dbReference>
<dbReference type="PROSITE" id="PS50112">
    <property type="entry name" value="PAS"/>
    <property type="match status" value="1"/>
</dbReference>
<keyword evidence="6" id="KW-0472">Membrane</keyword>
<dbReference type="Gene3D" id="2.10.70.100">
    <property type="match status" value="1"/>
</dbReference>
<evidence type="ECO:0000259" key="8">
    <source>
        <dbReference type="PROSITE" id="PS50112"/>
    </source>
</evidence>
<dbReference type="SUPFAM" id="SSF55874">
    <property type="entry name" value="ATPase domain of HSP90 chaperone/DNA topoisomerase II/histidine kinase"/>
    <property type="match status" value="1"/>
</dbReference>
<organism evidence="10 11">
    <name type="scientific">Sulfurimicrobium lacus</name>
    <dbReference type="NCBI Taxonomy" id="2715678"/>
    <lineage>
        <taxon>Bacteria</taxon>
        <taxon>Pseudomonadati</taxon>
        <taxon>Pseudomonadota</taxon>
        <taxon>Betaproteobacteria</taxon>
        <taxon>Nitrosomonadales</taxon>
        <taxon>Sulfuricellaceae</taxon>
        <taxon>Sulfurimicrobium</taxon>
    </lineage>
</organism>
<dbReference type="InterPro" id="IPR003594">
    <property type="entry name" value="HATPase_dom"/>
</dbReference>
<feature type="domain" description="Histidine kinase" evidence="7">
    <location>
        <begin position="618"/>
        <end position="831"/>
    </location>
</feature>
<dbReference type="Pfam" id="PF02518">
    <property type="entry name" value="HATPase_c"/>
    <property type="match status" value="1"/>
</dbReference>
<evidence type="ECO:0000256" key="2">
    <source>
        <dbReference type="ARBA" id="ARBA00012438"/>
    </source>
</evidence>
<dbReference type="SMART" id="SM00388">
    <property type="entry name" value="HisKA"/>
    <property type="match status" value="1"/>
</dbReference>
<dbReference type="CDD" id="cd12915">
    <property type="entry name" value="PDC2_DGC_like"/>
    <property type="match status" value="1"/>
</dbReference>
<evidence type="ECO:0000256" key="4">
    <source>
        <dbReference type="ARBA" id="ARBA00022679"/>
    </source>
</evidence>
<feature type="transmembrane region" description="Helical" evidence="6">
    <location>
        <begin position="7"/>
        <end position="29"/>
    </location>
</feature>
<dbReference type="InterPro" id="IPR054327">
    <property type="entry name" value="His-kinase-like_sensor"/>
</dbReference>
<dbReference type="SUPFAM" id="SSF55785">
    <property type="entry name" value="PYP-like sensor domain (PAS domain)"/>
    <property type="match status" value="2"/>
</dbReference>
<dbReference type="PROSITE" id="PS50113">
    <property type="entry name" value="PAC"/>
    <property type="match status" value="2"/>
</dbReference>
<dbReference type="CDD" id="cd00082">
    <property type="entry name" value="HisKA"/>
    <property type="match status" value="1"/>
</dbReference>
<dbReference type="InterPro" id="IPR003661">
    <property type="entry name" value="HisK_dim/P_dom"/>
</dbReference>
<feature type="domain" description="PAC" evidence="9">
    <location>
        <begin position="401"/>
        <end position="453"/>
    </location>
</feature>
<evidence type="ECO:0000256" key="3">
    <source>
        <dbReference type="ARBA" id="ARBA00022553"/>
    </source>
</evidence>
<gene>
    <name evidence="10" type="ORF">SKTS_17090</name>
</gene>
<dbReference type="InterPro" id="IPR004358">
    <property type="entry name" value="Sig_transdc_His_kin-like_C"/>
</dbReference>
<dbReference type="EC" id="2.7.13.3" evidence="2"/>
<dbReference type="Pfam" id="PF00512">
    <property type="entry name" value="HisKA"/>
    <property type="match status" value="1"/>
</dbReference>
<dbReference type="GO" id="GO:0000155">
    <property type="term" value="F:phosphorelay sensor kinase activity"/>
    <property type="evidence" value="ECO:0007669"/>
    <property type="project" value="InterPro"/>
</dbReference>
<evidence type="ECO:0000313" key="10">
    <source>
        <dbReference type="EMBL" id="BCB26823.1"/>
    </source>
</evidence>
<dbReference type="InterPro" id="IPR001610">
    <property type="entry name" value="PAC"/>
</dbReference>
<keyword evidence="4" id="KW-0808">Transferase</keyword>
<dbReference type="Proteomes" id="UP000502260">
    <property type="component" value="Chromosome"/>
</dbReference>
<name>A0A6F8VAF4_9PROT</name>
<protein>
    <recommendedName>
        <fullName evidence="2">histidine kinase</fullName>
        <ecNumber evidence="2">2.7.13.3</ecNumber>
    </recommendedName>
</protein>
<dbReference type="AlphaFoldDB" id="A0A6F8VAF4"/>
<dbReference type="InterPro" id="IPR005467">
    <property type="entry name" value="His_kinase_dom"/>
</dbReference>
<dbReference type="SMART" id="SM00091">
    <property type="entry name" value="PAS"/>
    <property type="match status" value="2"/>
</dbReference>
<dbReference type="InterPro" id="IPR000014">
    <property type="entry name" value="PAS"/>
</dbReference>
<evidence type="ECO:0000259" key="9">
    <source>
        <dbReference type="PROSITE" id="PS50113"/>
    </source>
</evidence>
<dbReference type="InterPro" id="IPR036890">
    <property type="entry name" value="HATPase_C_sf"/>
</dbReference>
<evidence type="ECO:0000313" key="11">
    <source>
        <dbReference type="Proteomes" id="UP000502260"/>
    </source>
</evidence>
<sequence>MNTRISRFALVAGVTGIAGLFALLSLSLYNEYRASVDRAQVEAENLSRVLEENALATIRNVDLVLRDVQGQVRPEDMRIPLGSDTTRTRELHRMLQQRFAGIPEFGGLNLVDAQGQYHYSAYDTLPAINVTDRHYFQHLRDTPRAGLEISEALMSRSIGKWALVVARRLQNEDGSFAGLAHAVLGLDYFQHFYSALNVGPHGTLVLRDKDLRLLARYPAGEPFMGRQIPGHHGAPSVAQGLKHGVYHARGQVDGIARLYSFRQVGDLPLYVFAGIAEDDYLADWRQHMAYFGAAALVISLVVAGLVLLSRRALVEQERMLTELVRSEARLKESQYLAHLGSWELDLVGNRLAWSDEIFQIFEIDPTRFGASYDAFLNAIHPDDRDMVNQAYTGSVVSRTPYDIVHRLLMPDGRIKFVHERCETFYDTAGKPLRSAGTVQDISEQKRAEAALRESEERFRTMADYTYDWEYWQGPNQEMWYVTPSCERVTGYAQEEFIADPGLVYRVIHPDDRHLMDEHVHDSTYQDSAAVDFRIVRKDGEIRWLAHACRAVHWHDEKFMGRRASNRDITDRKQLEMELGELNRNLELRVEEEVAKNREKDHILIQQSRLAAMGEMIHNIAHQWRQPLNALSVLLANIKDDYDYHELTADSLEDATSRARKLLQRMSTTIDDFRDFFRPDHEPGEFDVGQSVEDALFVIEASLANNNIRVERNVTQKIVVYGFSNQFVQVLLNLLSNAKEALSQGNKPDALIRIAATQSGEEAVITIEDNGGGIEADILPKIFEPYFTTKEQGSGIGLYMSKMIIERNFNGKIEAVNAGQGALITITLPLRKAETSP</sequence>
<dbReference type="PRINTS" id="PR00344">
    <property type="entry name" value="BCTRLSENSOR"/>
</dbReference>
<keyword evidence="5" id="KW-0418">Kinase</keyword>
<dbReference type="InterPro" id="IPR000700">
    <property type="entry name" value="PAS-assoc_C"/>
</dbReference>
<proteinExistence type="predicted"/>
<feature type="domain" description="PAS" evidence="8">
    <location>
        <begin position="454"/>
        <end position="526"/>
    </location>
</feature>
<dbReference type="CDD" id="cd12914">
    <property type="entry name" value="PDC1_DGC_like"/>
    <property type="match status" value="1"/>
</dbReference>
<dbReference type="PANTHER" id="PTHR43304:SF1">
    <property type="entry name" value="PAC DOMAIN-CONTAINING PROTEIN"/>
    <property type="match status" value="1"/>
</dbReference>